<comment type="subunit">
    <text evidence="11">Component of the RNA polymerase III complex consisting of 17 subunits: a ten-subunit horseshoe-shaped catalytic core composed of POLR3A/RPC1, POLR3B/RPC2, POLR1C/RPAC1, POLR1D/RPAC2, POLR3K/RPC10, POLR2E/RPABC1, POLR2F/RPABC2, POLR2H/RPABC3, POLR2K/RPABC4 and POLR2L/RPABC5; a mobile stalk composed of two subunits POLR3H/RPC8 and CRCP/RPC9, protruding from the core and functioning primarily in transcription initiation; and additional subunits homologous to general transcription factors of the RNA polymerase II machinery, POLR3C/RPC3-POLR3F/RPC6-POLR3G/RPC7 heterotrimer required for transcription initiation and POLR3D/RPC4-POLR3E/RPC5 heterodimer involved in both transcription initiation and termination.</text>
</comment>
<keyword evidence="7" id="KW-0472">Membrane</keyword>
<keyword evidence="8" id="KW-0804">Transcription</keyword>
<dbReference type="SMART" id="SM00657">
    <property type="entry name" value="RPOL4c"/>
    <property type="match status" value="1"/>
</dbReference>
<dbReference type="Proteomes" id="UP000077115">
    <property type="component" value="Unassembled WGS sequence"/>
</dbReference>
<gene>
    <name evidence="15" type="ORF">BDEG_24806</name>
</gene>
<reference evidence="15 16" key="2">
    <citation type="submission" date="2016-05" db="EMBL/GenBank/DDBJ databases">
        <title>Lineage-specific infection strategies underlie the spectrum of fungal disease in amphibians.</title>
        <authorList>
            <person name="Cuomo C.A."/>
            <person name="Farrer R.A."/>
            <person name="James T."/>
            <person name="Longcore J."/>
            <person name="Birren B."/>
        </authorList>
    </citation>
    <scope>NUCLEOTIDE SEQUENCE [LARGE SCALE GENOMIC DNA]</scope>
    <source>
        <strain evidence="15 16">JEL423</strain>
    </source>
</reference>
<evidence type="ECO:0000256" key="6">
    <source>
        <dbReference type="ARBA" id="ARBA00022478"/>
    </source>
</evidence>
<dbReference type="GO" id="GO:0005886">
    <property type="term" value="C:plasma membrane"/>
    <property type="evidence" value="ECO:0007669"/>
    <property type="project" value="UniProtKB-SubCell"/>
</dbReference>
<protein>
    <recommendedName>
        <fullName evidence="4">DNA-directed RNA polymerase III subunit RPC9</fullName>
    </recommendedName>
    <alternativeName>
        <fullName evidence="13">DNA-directed RNA polymerase III subunit rpc9</fullName>
    </alternativeName>
</protein>
<sequence>MNTVQINSALLCDSEVLNFLQESTKRRSKKQNTATFQDLHTVEYEVVTYLSALPCKDQTKPQVNSFLEAIKTWSLTKAEKLQLLNLRPVSAIELSAIIEECEIRFTEDQLTELLQILNDTLPYDKPVLDNIQE</sequence>
<keyword evidence="5" id="KW-1003">Cell membrane</keyword>
<evidence type="ECO:0000256" key="10">
    <source>
        <dbReference type="ARBA" id="ARBA00043924"/>
    </source>
</evidence>
<evidence type="ECO:0000256" key="3">
    <source>
        <dbReference type="ARBA" id="ARBA00006898"/>
    </source>
</evidence>
<keyword evidence="6" id="KW-0240">DNA-directed RNA polymerase</keyword>
<comment type="function">
    <text evidence="12">DNA-dependent RNA polymerase catalyzes the transcription of DNA into RNA using the four ribonucleoside triphosphates as substrates. Specific peripheric component of RNA polymerase III (Pol III) which synthesizes small non-coding RNAs including 5S rRNA, snRNAs, tRNAs and miRNAs from at least 500 distinct genomic loci. With POLR3H/RPC8 forms a mobile stalk that protrudes from Pol III core and functions primarily in transcription initiation. Pol III plays a key role in sensing and limiting infection by intracellular bacteria and DNA viruses. Acts as nuclear and cytosolic DNA sensor involved in innate immune response. Can sense non-self dsDNA that serves as template for transcription into dsRNA. The non-self RNA polymerase III transcripts, such as Epstein-Barr virus-encoded RNAs (EBERs) induce type I interferon and NF-kappa-B through the RIG-I pathway.</text>
</comment>
<comment type="function">
    <text evidence="10">Accessory protein for the calcitonin gene-related peptide (CGRP) receptor. It modulates CGRP responsiveness in a variety of tissues.</text>
</comment>
<dbReference type="GO" id="GO:0006384">
    <property type="term" value="P:transcription initiation at RNA polymerase III promoter"/>
    <property type="evidence" value="ECO:0007669"/>
    <property type="project" value="InterPro"/>
</dbReference>
<evidence type="ECO:0000256" key="1">
    <source>
        <dbReference type="ARBA" id="ARBA00004123"/>
    </source>
</evidence>
<evidence type="ECO:0000313" key="15">
    <source>
        <dbReference type="EMBL" id="OAJ41165.1"/>
    </source>
</evidence>
<comment type="subcellular location">
    <subcellularLocation>
        <location evidence="2">Cell membrane</location>
        <topology evidence="2">Peripheral membrane protein</topology>
        <orientation evidence="2">Cytoplasmic side</orientation>
    </subcellularLocation>
    <subcellularLocation>
        <location evidence="1">Nucleus</location>
    </subcellularLocation>
</comment>
<evidence type="ECO:0000256" key="12">
    <source>
        <dbReference type="ARBA" id="ARBA00045808"/>
    </source>
</evidence>
<dbReference type="VEuPathDB" id="FungiDB:BDEG_24806"/>
<dbReference type="InterPro" id="IPR038324">
    <property type="entry name" value="Rpb4/RPC9_sf"/>
</dbReference>
<evidence type="ECO:0000256" key="8">
    <source>
        <dbReference type="ARBA" id="ARBA00023163"/>
    </source>
</evidence>
<dbReference type="GO" id="GO:0000166">
    <property type="term" value="F:nucleotide binding"/>
    <property type="evidence" value="ECO:0007669"/>
    <property type="project" value="InterPro"/>
</dbReference>
<dbReference type="InterPro" id="IPR005574">
    <property type="entry name" value="Rpb4/RPC9"/>
</dbReference>
<evidence type="ECO:0000256" key="7">
    <source>
        <dbReference type="ARBA" id="ARBA00023136"/>
    </source>
</evidence>
<evidence type="ECO:0000256" key="9">
    <source>
        <dbReference type="ARBA" id="ARBA00023242"/>
    </source>
</evidence>
<dbReference type="SUPFAM" id="SSF47819">
    <property type="entry name" value="HRDC-like"/>
    <property type="match status" value="1"/>
</dbReference>
<dbReference type="AlphaFoldDB" id="A0A177WN97"/>
<dbReference type="FunFam" id="1.20.1250.40:FF:000002">
    <property type="entry name" value="DNA-directed RNA polymerase III subunit RPC9"/>
    <property type="match status" value="1"/>
</dbReference>
<dbReference type="GO" id="GO:0005666">
    <property type="term" value="C:RNA polymerase III complex"/>
    <property type="evidence" value="ECO:0007669"/>
    <property type="project" value="InterPro"/>
</dbReference>
<dbReference type="EMBL" id="DS022305">
    <property type="protein sequence ID" value="OAJ41165.1"/>
    <property type="molecule type" value="Genomic_DNA"/>
</dbReference>
<organism evidence="15 16">
    <name type="scientific">Batrachochytrium dendrobatidis (strain JEL423)</name>
    <dbReference type="NCBI Taxonomy" id="403673"/>
    <lineage>
        <taxon>Eukaryota</taxon>
        <taxon>Fungi</taxon>
        <taxon>Fungi incertae sedis</taxon>
        <taxon>Chytridiomycota</taxon>
        <taxon>Chytridiomycota incertae sedis</taxon>
        <taxon>Chytridiomycetes</taxon>
        <taxon>Rhizophydiales</taxon>
        <taxon>Rhizophydiales incertae sedis</taxon>
        <taxon>Batrachochytrium</taxon>
    </lineage>
</organism>
<dbReference type="Gene3D" id="1.20.1250.40">
    <property type="match status" value="1"/>
</dbReference>
<keyword evidence="9" id="KW-0539">Nucleus</keyword>
<dbReference type="InterPro" id="IPR010997">
    <property type="entry name" value="HRDC-like_sf"/>
</dbReference>
<evidence type="ECO:0000256" key="13">
    <source>
        <dbReference type="ARBA" id="ARBA00073026"/>
    </source>
</evidence>
<reference evidence="15 16" key="1">
    <citation type="submission" date="2006-10" db="EMBL/GenBank/DDBJ databases">
        <title>The Genome Sequence of Batrachochytrium dendrobatidis JEL423.</title>
        <authorList>
            <consortium name="The Broad Institute Genome Sequencing Platform"/>
            <person name="Birren B."/>
            <person name="Lander E."/>
            <person name="Galagan J."/>
            <person name="Cuomo C."/>
            <person name="Devon K."/>
            <person name="Jaffe D."/>
            <person name="Butler J."/>
            <person name="Alvarez P."/>
            <person name="Gnerre S."/>
            <person name="Grabherr M."/>
            <person name="Kleber M."/>
            <person name="Mauceli E."/>
            <person name="Brockman W."/>
            <person name="Young S."/>
            <person name="LaButti K."/>
            <person name="Sykes S."/>
            <person name="DeCaprio D."/>
            <person name="Crawford M."/>
            <person name="Koehrsen M."/>
            <person name="Engels R."/>
            <person name="Montgomery P."/>
            <person name="Pearson M."/>
            <person name="Howarth C."/>
            <person name="Larson L."/>
            <person name="White J."/>
            <person name="O'Leary S."/>
            <person name="Kodira C."/>
            <person name="Zeng Q."/>
            <person name="Yandava C."/>
            <person name="Alvarado L."/>
            <person name="Longcore J."/>
            <person name="James T."/>
        </authorList>
    </citation>
    <scope>NUCLEOTIDE SEQUENCE [LARGE SCALE GENOMIC DNA]</scope>
    <source>
        <strain evidence="15 16">JEL423</strain>
    </source>
</reference>
<evidence type="ECO:0000259" key="14">
    <source>
        <dbReference type="SMART" id="SM00657"/>
    </source>
</evidence>
<name>A0A177WN97_BATDL</name>
<dbReference type="OrthoDB" id="1746530at2759"/>
<dbReference type="InterPro" id="IPR006590">
    <property type="entry name" value="RNA_pol_Rpb4/RPC9_core"/>
</dbReference>
<dbReference type="PANTHER" id="PTHR15561">
    <property type="entry name" value="CALCITONIN GENE-RELATED PEPTIDE-RECEPTOR COMPONENT PROTEIN"/>
    <property type="match status" value="1"/>
</dbReference>
<dbReference type="STRING" id="403673.A0A177WN97"/>
<dbReference type="PANTHER" id="PTHR15561:SF0">
    <property type="entry name" value="DNA-DIRECTED RNA POLYMERASE III SUBUNIT RPC9"/>
    <property type="match status" value="1"/>
</dbReference>
<proteinExistence type="inferred from homology"/>
<dbReference type="eggNOG" id="KOG4168">
    <property type="taxonomic scope" value="Eukaryota"/>
</dbReference>
<evidence type="ECO:0000256" key="2">
    <source>
        <dbReference type="ARBA" id="ARBA00004413"/>
    </source>
</evidence>
<evidence type="ECO:0000256" key="11">
    <source>
        <dbReference type="ARBA" id="ARBA00044007"/>
    </source>
</evidence>
<accession>A0A177WN97</accession>
<dbReference type="InterPro" id="IPR038846">
    <property type="entry name" value="RPC9"/>
</dbReference>
<evidence type="ECO:0000256" key="4">
    <source>
        <dbReference type="ARBA" id="ARBA00016672"/>
    </source>
</evidence>
<feature type="domain" description="RNA polymerase Rpb4/RPC9 core" evidence="14">
    <location>
        <begin position="3"/>
        <end position="124"/>
    </location>
</feature>
<comment type="similarity">
    <text evidence="3">Belongs to the eukaryotic RPC9 RNA polymerase subunit family.</text>
</comment>
<dbReference type="Pfam" id="PF03874">
    <property type="entry name" value="RNA_pol_Rpb4"/>
    <property type="match status" value="1"/>
</dbReference>
<evidence type="ECO:0000313" key="16">
    <source>
        <dbReference type="Proteomes" id="UP000077115"/>
    </source>
</evidence>
<evidence type="ECO:0000256" key="5">
    <source>
        <dbReference type="ARBA" id="ARBA00022475"/>
    </source>
</evidence>